<feature type="domain" description="DUF2786" evidence="2">
    <location>
        <begin position="39"/>
        <end position="77"/>
    </location>
</feature>
<feature type="region of interest" description="Disordered" evidence="1">
    <location>
        <begin position="258"/>
        <end position="309"/>
    </location>
</feature>
<dbReference type="InterPro" id="IPR055592">
    <property type="entry name" value="DUF7168"/>
</dbReference>
<keyword evidence="5" id="KW-1185">Reference proteome</keyword>
<dbReference type="EMBL" id="APMY01000059">
    <property type="protein sequence ID" value="EOM76845.1"/>
    <property type="molecule type" value="Genomic_DNA"/>
</dbReference>
<feature type="domain" description="DUF7168" evidence="3">
    <location>
        <begin position="110"/>
        <end position="237"/>
    </location>
</feature>
<evidence type="ECO:0000256" key="1">
    <source>
        <dbReference type="SAM" id="MobiDB-lite"/>
    </source>
</evidence>
<evidence type="ECO:0000313" key="5">
    <source>
        <dbReference type="Proteomes" id="UP000013525"/>
    </source>
</evidence>
<dbReference type="PATRIC" id="fig|1273125.3.peg.1695"/>
<proteinExistence type="predicted"/>
<accession>R7WNK2</accession>
<sequence>MTLRRTISEQVGVLCGCEKSVAGDVSDVARTLAGVDSDKLLTRIGGLLRQAESTDNAHEAEAFMAAAQRLATASSIDLAVARSHTRGREARPTPTQRVIRIGEAGKKGLRTYAHLFVAIAAANDVQCDITHTSTTIFAYGFAADLDVCEQLYTSLLVQMVRASDVYVKSGRYREETTARRIVDRAGRTLRIEHRPVAAVTARLNFQTAFAARIGQRLDEARTQAREEATSAPETSQETALALRDKDLELRDYYRENSDARGSWRATRASAGHSSHARRAGDRAGRNARLGTAEELPGARPQLRGGTQAP</sequence>
<dbReference type="Pfam" id="PF23771">
    <property type="entry name" value="DUF7168"/>
    <property type="match status" value="1"/>
</dbReference>
<organism evidence="4 5">
    <name type="scientific">Rhodococcus rhodnii LMG 5362</name>
    <dbReference type="NCBI Taxonomy" id="1273125"/>
    <lineage>
        <taxon>Bacteria</taxon>
        <taxon>Bacillati</taxon>
        <taxon>Actinomycetota</taxon>
        <taxon>Actinomycetes</taxon>
        <taxon>Mycobacteriales</taxon>
        <taxon>Nocardiaceae</taxon>
        <taxon>Rhodococcus</taxon>
    </lineage>
</organism>
<feature type="region of interest" description="Disordered" evidence="1">
    <location>
        <begin position="220"/>
        <end position="239"/>
    </location>
</feature>
<reference evidence="4 5" key="1">
    <citation type="journal article" date="2013" name="Genome Announc.">
        <title>Draft Genome Sequence of Rhodococcus rhodnii Strain LMG5362, a Symbiont of Rhodnius prolixus (Hemiptera, Reduviidae, Triatominae), the Principle Vector of Trypanosoma cruzi.</title>
        <authorList>
            <person name="Pachebat J.A."/>
            <person name="van Keulen G."/>
            <person name="Whitten M.M."/>
            <person name="Girdwood S."/>
            <person name="Del Sol R."/>
            <person name="Dyson P.J."/>
            <person name="Facey P.D."/>
        </authorList>
    </citation>
    <scope>NUCLEOTIDE SEQUENCE [LARGE SCALE GENOMIC DNA]</scope>
    <source>
        <strain evidence="4 5">LMG 5362</strain>
    </source>
</reference>
<feature type="compositionally biased region" description="Low complexity" evidence="1">
    <location>
        <begin position="264"/>
        <end position="273"/>
    </location>
</feature>
<dbReference type="InterPro" id="IPR024498">
    <property type="entry name" value="DUF2786"/>
</dbReference>
<dbReference type="Pfam" id="PF10979">
    <property type="entry name" value="DUF2786"/>
    <property type="match status" value="1"/>
</dbReference>
<evidence type="ECO:0000259" key="2">
    <source>
        <dbReference type="Pfam" id="PF10979"/>
    </source>
</evidence>
<protein>
    <submittedName>
        <fullName evidence="4">Uncharacterized protein</fullName>
    </submittedName>
</protein>
<gene>
    <name evidence="4" type="ORF">Rrhod_1758</name>
</gene>
<dbReference type="AlphaFoldDB" id="R7WNK2"/>
<comment type="caution">
    <text evidence="4">The sequence shown here is derived from an EMBL/GenBank/DDBJ whole genome shotgun (WGS) entry which is preliminary data.</text>
</comment>
<dbReference type="eggNOG" id="ENOG5031KBW">
    <property type="taxonomic scope" value="Bacteria"/>
</dbReference>
<evidence type="ECO:0000259" key="3">
    <source>
        <dbReference type="Pfam" id="PF23771"/>
    </source>
</evidence>
<evidence type="ECO:0000313" key="4">
    <source>
        <dbReference type="EMBL" id="EOM76845.1"/>
    </source>
</evidence>
<name>R7WNK2_9NOCA</name>
<dbReference type="Proteomes" id="UP000013525">
    <property type="component" value="Unassembled WGS sequence"/>
</dbReference>